<proteinExistence type="predicted"/>
<protein>
    <recommendedName>
        <fullName evidence="3">Bul1 C-terminal domain-containing protein</fullName>
    </recommendedName>
</protein>
<dbReference type="Gene3D" id="2.60.40.640">
    <property type="match status" value="1"/>
</dbReference>
<dbReference type="OrthoDB" id="2283785at2759"/>
<evidence type="ECO:0000313" key="2">
    <source>
        <dbReference type="Proteomes" id="UP000326565"/>
    </source>
</evidence>
<accession>A0A5N5X2A7</accession>
<sequence length="357" mass="39922">MEIRLNNKQTIFTTGDTITGDLIFHRKTSRQHADISVALIGRTTTTVTKSMPYPNNGTTIDYPFLQMHHTETLPLSQCNQTTFPCTFVVPSLLPLDPCTKHLPGTAHHQNQTHLQLPPSINYNLDKFCPKMCSVIYYLHAEVNIGSERLYAKRGIQLLPLYSEGPPRLWTEEIQGSETTSLRAGLWGTKIGRITLCAGQSKALCLPEFGRQQKQKPTMTPMRLDLRLESFDSRTARLPAECQVRVTLEAVTYYTTLPMGELPSLQNVVERQGQACRAVVCSWKNKSVGLQWSRWDGGDGSYEASIVVPVPGGGGDIVPTFYHCYVAREYFAKVEVVVGSSRTLRVKVPVQIYNSVES</sequence>
<dbReference type="EMBL" id="ML732214">
    <property type="protein sequence ID" value="KAB8074147.1"/>
    <property type="molecule type" value="Genomic_DNA"/>
</dbReference>
<organism evidence="1 2">
    <name type="scientific">Aspergillus leporis</name>
    <dbReference type="NCBI Taxonomy" id="41062"/>
    <lineage>
        <taxon>Eukaryota</taxon>
        <taxon>Fungi</taxon>
        <taxon>Dikarya</taxon>
        <taxon>Ascomycota</taxon>
        <taxon>Pezizomycotina</taxon>
        <taxon>Eurotiomycetes</taxon>
        <taxon>Eurotiomycetidae</taxon>
        <taxon>Eurotiales</taxon>
        <taxon>Aspergillaceae</taxon>
        <taxon>Aspergillus</taxon>
        <taxon>Aspergillus subgen. Circumdati</taxon>
    </lineage>
</organism>
<dbReference type="Proteomes" id="UP000326565">
    <property type="component" value="Unassembled WGS sequence"/>
</dbReference>
<name>A0A5N5X2A7_9EURO</name>
<keyword evidence="2" id="KW-1185">Reference proteome</keyword>
<dbReference type="InterPro" id="IPR014752">
    <property type="entry name" value="Arrestin-like_C"/>
</dbReference>
<evidence type="ECO:0000313" key="1">
    <source>
        <dbReference type="EMBL" id="KAB8074147.1"/>
    </source>
</evidence>
<evidence type="ECO:0008006" key="3">
    <source>
        <dbReference type="Google" id="ProtNLM"/>
    </source>
</evidence>
<reference evidence="1 2" key="1">
    <citation type="submission" date="2019-04" db="EMBL/GenBank/DDBJ databases">
        <title>Friends and foes A comparative genomics study of 23 Aspergillus species from section Flavi.</title>
        <authorList>
            <consortium name="DOE Joint Genome Institute"/>
            <person name="Kjaerbolling I."/>
            <person name="Vesth T."/>
            <person name="Frisvad J.C."/>
            <person name="Nybo J.L."/>
            <person name="Theobald S."/>
            <person name="Kildgaard S."/>
            <person name="Isbrandt T."/>
            <person name="Kuo A."/>
            <person name="Sato A."/>
            <person name="Lyhne E.K."/>
            <person name="Kogle M.E."/>
            <person name="Wiebenga A."/>
            <person name="Kun R.S."/>
            <person name="Lubbers R.J."/>
            <person name="Makela M.R."/>
            <person name="Barry K."/>
            <person name="Chovatia M."/>
            <person name="Clum A."/>
            <person name="Daum C."/>
            <person name="Haridas S."/>
            <person name="He G."/>
            <person name="LaButti K."/>
            <person name="Lipzen A."/>
            <person name="Mondo S."/>
            <person name="Riley R."/>
            <person name="Salamov A."/>
            <person name="Simmons B.A."/>
            <person name="Magnuson J.K."/>
            <person name="Henrissat B."/>
            <person name="Mortensen U.H."/>
            <person name="Larsen T.O."/>
            <person name="Devries R.P."/>
            <person name="Grigoriev I.V."/>
            <person name="Machida M."/>
            <person name="Baker S.E."/>
            <person name="Andersen M.R."/>
        </authorList>
    </citation>
    <scope>NUCLEOTIDE SEQUENCE [LARGE SCALE GENOMIC DNA]</scope>
    <source>
        <strain evidence="1 2">CBS 151.66</strain>
    </source>
</reference>
<gene>
    <name evidence="1" type="ORF">BDV29DRAFT_125635</name>
</gene>
<dbReference type="AlphaFoldDB" id="A0A5N5X2A7"/>